<name>D4XPD6_ACIHA</name>
<dbReference type="AlphaFoldDB" id="D4XPD6"/>
<dbReference type="EMBL" id="ADMT01000146">
    <property type="protein sequence ID" value="EFF82946.1"/>
    <property type="molecule type" value="Genomic_DNA"/>
</dbReference>
<comment type="caution">
    <text evidence="2">The sequence shown here is derived from an EMBL/GenBank/DDBJ whole genome shotgun (WGS) entry which is preliminary data.</text>
</comment>
<dbReference type="Proteomes" id="UP000003085">
    <property type="component" value="Unassembled WGS sequence"/>
</dbReference>
<dbReference type="HOGENOM" id="CLU_1375641_0_0_6"/>
<sequence length="219" mass="26245">MRDFYKTIVILEMNLRRNWMILLRSSAQHVYWLGRYLYRIQYVTNQLPFTDDRQAADFAYALCLQIDSADNLNQFMLDKQQPFSLLNQLEIARDNIHELRGLLSAQAYAELNFLIKNVEANALDIQRIVNRCCELLTAEQEDISLFFRIGQCIEQIDTYFRFYQNIHKVMGVTELTIHQLFDLGWDELQPSWEIFKSEPYINQFYAFTYRLENQFEVYA</sequence>
<protein>
    <recommendedName>
        <fullName evidence="1">DUF403 domain-containing protein</fullName>
    </recommendedName>
</protein>
<evidence type="ECO:0000259" key="1">
    <source>
        <dbReference type="Pfam" id="PF04168"/>
    </source>
</evidence>
<reference evidence="3" key="1">
    <citation type="submission" date="2010-03" db="EMBL/GenBank/DDBJ databases">
        <title>Complete sequence of Mobiluncus curtisii ATCC 43063.</title>
        <authorList>
            <person name="Muzny D."/>
            <person name="Qin X."/>
            <person name="Deng J."/>
            <person name="Jiang H."/>
            <person name="Liu Y."/>
            <person name="Qu J."/>
            <person name="Song X.-Z."/>
            <person name="Zhang L."/>
            <person name="Thornton R."/>
            <person name="Coyle M."/>
            <person name="Francisco L."/>
            <person name="Jackson L."/>
            <person name="Javaid M."/>
            <person name="Korchina V."/>
            <person name="Kovar C."/>
            <person name="Mata R."/>
            <person name="Mathew T."/>
            <person name="Ngo R."/>
            <person name="Nguyen L."/>
            <person name="Nguyen N."/>
            <person name="Okwuonu G."/>
            <person name="Ongeri F."/>
            <person name="Pham C."/>
            <person name="Simmons D."/>
            <person name="Wilczek-Boney K."/>
            <person name="Hale W."/>
            <person name="Jakkamsetti A."/>
            <person name="Pham P."/>
            <person name="Ruth R."/>
            <person name="San Lucas F."/>
            <person name="Warren J."/>
            <person name="Zhang J."/>
            <person name="Zhao Z."/>
            <person name="Zhou C."/>
            <person name="Zhu D."/>
            <person name="Lee S."/>
            <person name="Bess C."/>
            <person name="Blankenburg K."/>
            <person name="Forbes L."/>
            <person name="Fu Q."/>
            <person name="Gubbala S."/>
            <person name="Hirani K."/>
            <person name="Jayaseelan J.C."/>
            <person name="Lara F."/>
            <person name="Munidasa M."/>
            <person name="Palculict T."/>
            <person name="Patil S."/>
            <person name="Pu L.-L."/>
            <person name="Saada N."/>
            <person name="Tang L."/>
            <person name="Weissenberger G."/>
            <person name="Zhu Y."/>
            <person name="Hemphill L."/>
            <person name="Shang Y."/>
            <person name="Youmans B."/>
            <person name="Ayvaz T."/>
            <person name="Ross M."/>
            <person name="Santibanez J."/>
            <person name="Aqrawi P."/>
            <person name="Gross S."/>
            <person name="Joshi V."/>
            <person name="Fowler G."/>
            <person name="Nazareth L."/>
            <person name="Reid J."/>
            <person name="Worley K."/>
            <person name="Petrosino J."/>
            <person name="Highlander S."/>
            <person name="Gibbs R."/>
            <person name="Gibbs R."/>
        </authorList>
    </citation>
    <scope>NUCLEOTIDE SEQUENCE [LARGE SCALE GENOMIC DNA]</scope>
    <source>
        <strain evidence="3">ATCC 19194</strain>
    </source>
</reference>
<evidence type="ECO:0000313" key="2">
    <source>
        <dbReference type="EMBL" id="EFF82946.1"/>
    </source>
</evidence>
<accession>D4XPD6</accession>
<gene>
    <name evidence="2" type="ORF">HMP0015_1578</name>
</gene>
<feature type="domain" description="DUF403" evidence="1">
    <location>
        <begin position="26"/>
        <end position="166"/>
    </location>
</feature>
<evidence type="ECO:0000313" key="3">
    <source>
        <dbReference type="Proteomes" id="UP000003085"/>
    </source>
</evidence>
<dbReference type="InterPro" id="IPR007296">
    <property type="entry name" value="DUF403"/>
</dbReference>
<proteinExistence type="predicted"/>
<organism evidence="2 3">
    <name type="scientific">Acinetobacter haemolyticus ATCC 19194</name>
    <dbReference type="NCBI Taxonomy" id="707232"/>
    <lineage>
        <taxon>Bacteria</taxon>
        <taxon>Pseudomonadati</taxon>
        <taxon>Pseudomonadota</taxon>
        <taxon>Gammaproteobacteria</taxon>
        <taxon>Moraxellales</taxon>
        <taxon>Moraxellaceae</taxon>
        <taxon>Acinetobacter</taxon>
    </lineage>
</organism>
<dbReference type="Pfam" id="PF04168">
    <property type="entry name" value="Alpha-E"/>
    <property type="match status" value="1"/>
</dbReference>